<protein>
    <submittedName>
        <fullName evidence="1">Integrase catalytic domain-containing protein</fullName>
    </submittedName>
</protein>
<evidence type="ECO:0000313" key="1">
    <source>
        <dbReference type="EMBL" id="KAH9782191.1"/>
    </source>
</evidence>
<comment type="caution">
    <text evidence="1">The sequence shown here is derived from an EMBL/GenBank/DDBJ whole genome shotgun (WGS) entry which is preliminary data.</text>
</comment>
<evidence type="ECO:0000313" key="2">
    <source>
        <dbReference type="Proteomes" id="UP000829398"/>
    </source>
</evidence>
<gene>
    <name evidence="1" type="ORF">KPL71_008787</name>
</gene>
<accession>A0ACB8M8X1</accession>
<sequence>MTAPKVDLEKFNGKNDFNMWKVKMEALLITQGLGEALEPTTKKEGYEGSSSKSPEIAAEIDKKARSTIILSLSDSVIREVAKERTVAELWTKLENLYMTKSLANRLYIKKRMFSLKMAEGSSLEEHIDEFNRVCDTLETIDEGLNDEVNMESGEGLTVRGKNDKNVGKKKKQGKGKDKNKNLKCFQCHKEGHFKKDCPEKKQKRKDQNGDAAIVADEGYESARVCVATNEVQKGKWILDSGCTFHMSPEKSYFSDYHEYDGGRVMMRNNAVCKVTGMGNIHLKLHDGTVKVLKQILNGSTLIMKGKRKNEVYVLDGEVVTGESSVSVKANTDITRLWHLRLGHISLKGLKELEKQGVLGADKIEELDFCEGCVLGKSTRASFKKSVHKTKSILDYVHSDLWGPSQVPSLGGNRFFMSIIDDYSRKVWVYVLMTKDQVFGKFKEWKALVENQTGKKLKVLKTDNGLEYCNKMFDEFCSREGIARHITVRLTPQHNGLAERMNRTLMEKVRCMMIQSKLPKGLWAETLLTACVLVNLNTSSTLDFKTPYEKWCGKPANYSKLKVFGCTAYAHANQGKLAPRALKGMFIGYPEGVKGYKIWYTDLSPPKCIVSRDVVFNEQMGHSEEKPIENAGPQNITNGVIQFEVEHPVMKMSGEPSNSDEEVAGNRDTRSEHQRTHTEDYHLAKDRERRIIRPPKRFGYADLSAYALATSRETDEEEPRSYKEAMQSSYKTEWQQAMNEEMSSFYKNNTWELVMKPEKRKLIGCKWIYKIKDGLTASEPRRFKARLVAKGYTQKEGVDFKEVFSPIVRHTSIRVLLAMTAVYDMELDQLDVKTAFVHGILQEEILMVQPEGYVDPEKPAHVCLLKKSLYGLKQSPRQWYLRFDEFITSNGFKRCSFDCCVYYKLLETHYYIYLLLYVDDMLITCKIKDEIEALKELLSSEFDMKDLGHAKKILGMDIKRNRKEGTMFLSQGSYVKKIVKTFGMSACKSVITPLASHFKLSNLQCAKTDDERREMEKFPYANAVGCMMYAMVLTRPDISYALSIVSRYMATPGKEHWQAVKWILRYLSGTDRIGLLYGRSEGRCGGLWGYVDSDFTGDNDRGRSLTGYLFMLNGCIISWKASLQHVVALSTTEAEYTATTEAVKEALWLKGMIEELGVSQKTVEVHCDSSSAIYLSKNLAHHQRTKHIDVKLHFIRNEMSKGIIKMVKVHTDDNPADILTKVVPSAKFKACLNMAGVESL</sequence>
<dbReference type="Proteomes" id="UP000829398">
    <property type="component" value="Chromosome 3"/>
</dbReference>
<proteinExistence type="predicted"/>
<keyword evidence="2" id="KW-1185">Reference proteome</keyword>
<organism evidence="1 2">
    <name type="scientific">Citrus sinensis</name>
    <name type="common">Sweet orange</name>
    <name type="synonym">Citrus aurantium var. sinensis</name>
    <dbReference type="NCBI Taxonomy" id="2711"/>
    <lineage>
        <taxon>Eukaryota</taxon>
        <taxon>Viridiplantae</taxon>
        <taxon>Streptophyta</taxon>
        <taxon>Embryophyta</taxon>
        <taxon>Tracheophyta</taxon>
        <taxon>Spermatophyta</taxon>
        <taxon>Magnoliopsida</taxon>
        <taxon>eudicotyledons</taxon>
        <taxon>Gunneridae</taxon>
        <taxon>Pentapetalae</taxon>
        <taxon>rosids</taxon>
        <taxon>malvids</taxon>
        <taxon>Sapindales</taxon>
        <taxon>Rutaceae</taxon>
        <taxon>Aurantioideae</taxon>
        <taxon>Citrus</taxon>
    </lineage>
</organism>
<name>A0ACB8M8X1_CITSI</name>
<reference evidence="2" key="1">
    <citation type="journal article" date="2023" name="Hortic. Res.">
        <title>A chromosome-level phased genome enabling allele-level studies in sweet orange: a case study on citrus Huanglongbing tolerance.</title>
        <authorList>
            <person name="Wu B."/>
            <person name="Yu Q."/>
            <person name="Deng Z."/>
            <person name="Duan Y."/>
            <person name="Luo F."/>
            <person name="Gmitter F. Jr."/>
        </authorList>
    </citation>
    <scope>NUCLEOTIDE SEQUENCE [LARGE SCALE GENOMIC DNA]</scope>
    <source>
        <strain evidence="2">cv. Valencia</strain>
    </source>
</reference>
<dbReference type="EMBL" id="CM039172">
    <property type="protein sequence ID" value="KAH9782191.1"/>
    <property type="molecule type" value="Genomic_DNA"/>
</dbReference>